<reference evidence="2 3" key="1">
    <citation type="journal article" date="2019" name="Sci. Rep.">
        <title>Colletotrichum shisoi sp. nov., an anthracnose pathogen of Perilla frutescens in Japan: molecular phylogenetic, morphological and genomic evidence.</title>
        <authorList>
            <person name="Gan P."/>
            <person name="Tsushima A."/>
            <person name="Hiroyama R."/>
            <person name="Narusaka M."/>
            <person name="Takano Y."/>
            <person name="Narusaka Y."/>
            <person name="Kawaradani M."/>
            <person name="Damm U."/>
            <person name="Shirasu K."/>
        </authorList>
    </citation>
    <scope>NUCLEOTIDE SEQUENCE [LARGE SCALE GENOMIC DNA]</scope>
    <source>
        <strain evidence="2 3">PG-2018a</strain>
    </source>
</reference>
<comment type="caution">
    <text evidence="2">The sequence shown here is derived from an EMBL/GenBank/DDBJ whole genome shotgun (WGS) entry which is preliminary data.</text>
</comment>
<gene>
    <name evidence="2" type="ORF">CSHISOI_07804</name>
</gene>
<feature type="compositionally biased region" description="Basic residues" evidence="1">
    <location>
        <begin position="29"/>
        <end position="41"/>
    </location>
</feature>
<evidence type="ECO:0000313" key="2">
    <source>
        <dbReference type="EMBL" id="TQN67687.1"/>
    </source>
</evidence>
<feature type="region of interest" description="Disordered" evidence="1">
    <location>
        <begin position="93"/>
        <end position="112"/>
    </location>
</feature>
<proteinExistence type="predicted"/>
<keyword evidence="3" id="KW-1185">Reference proteome</keyword>
<feature type="region of interest" description="Disordered" evidence="1">
    <location>
        <begin position="1"/>
        <end position="62"/>
    </location>
</feature>
<accession>A0A5Q4BM32</accession>
<evidence type="ECO:0000256" key="1">
    <source>
        <dbReference type="SAM" id="MobiDB-lite"/>
    </source>
</evidence>
<organism evidence="2 3">
    <name type="scientific">Colletotrichum shisoi</name>
    <dbReference type="NCBI Taxonomy" id="2078593"/>
    <lineage>
        <taxon>Eukaryota</taxon>
        <taxon>Fungi</taxon>
        <taxon>Dikarya</taxon>
        <taxon>Ascomycota</taxon>
        <taxon>Pezizomycotina</taxon>
        <taxon>Sordariomycetes</taxon>
        <taxon>Hypocreomycetidae</taxon>
        <taxon>Glomerellales</taxon>
        <taxon>Glomerellaceae</taxon>
        <taxon>Colletotrichum</taxon>
        <taxon>Colletotrichum destructivum species complex</taxon>
    </lineage>
</organism>
<dbReference type="Proteomes" id="UP000326340">
    <property type="component" value="Unassembled WGS sequence"/>
</dbReference>
<feature type="non-terminal residue" evidence="2">
    <location>
        <position position="1"/>
    </location>
</feature>
<dbReference type="AlphaFoldDB" id="A0A5Q4BM32"/>
<name>A0A5Q4BM32_9PEZI</name>
<feature type="compositionally biased region" description="Polar residues" evidence="1">
    <location>
        <begin position="46"/>
        <end position="62"/>
    </location>
</feature>
<sequence>ASVSSGRQPSGGRHDIRPRHLRLPPLPLVRRRPRGRRRPSPRQRSSWDSASRCGLSSTPASLQASCSADTASPCHASSRYISCSFPERRASEAGMDSGRVSPEFGFASRRPPPAHRRRRPAFLYVSGVRIWAWQLRLETSETRL</sequence>
<protein>
    <submittedName>
        <fullName evidence="2">Uncharacterized protein</fullName>
    </submittedName>
</protein>
<dbReference type="EMBL" id="PUHP01000860">
    <property type="protein sequence ID" value="TQN67687.1"/>
    <property type="molecule type" value="Genomic_DNA"/>
</dbReference>
<evidence type="ECO:0000313" key="3">
    <source>
        <dbReference type="Proteomes" id="UP000326340"/>
    </source>
</evidence>